<dbReference type="AlphaFoldDB" id="A0AB34FMA5"/>
<protein>
    <submittedName>
        <fullName evidence="1">Uncharacterized protein</fullName>
    </submittedName>
</protein>
<sequence>MTLSLDFVPFPSTTWELSSPVYLTLDITYTGADAVKKAPFKMPCRIVRQVDNPLDVNAIKTNMLALFRNYSPQPLFEYYYSNRIPTTATMPHRTLETLQKEDVYVLYTLGAEPELAVACALTRPCPNFTAYNRERRFFAFRGDLNTLRRFLAYHEPALQRRMFRVALIGVETFRPPPGGLLPGMDYIQFRLHIVMFQCILVLRDIHPQMPNPSGVVPQHQNVYHTMQGTGQTVGKVDANADANTTGTKRRREN</sequence>
<evidence type="ECO:0000313" key="2">
    <source>
        <dbReference type="Proteomes" id="UP001163105"/>
    </source>
</evidence>
<organism evidence="1 2">
    <name type="scientific">Purpureocillium lavendulum</name>
    <dbReference type="NCBI Taxonomy" id="1247861"/>
    <lineage>
        <taxon>Eukaryota</taxon>
        <taxon>Fungi</taxon>
        <taxon>Dikarya</taxon>
        <taxon>Ascomycota</taxon>
        <taxon>Pezizomycotina</taxon>
        <taxon>Sordariomycetes</taxon>
        <taxon>Hypocreomycetidae</taxon>
        <taxon>Hypocreales</taxon>
        <taxon>Ophiocordycipitaceae</taxon>
        <taxon>Purpureocillium</taxon>
    </lineage>
</organism>
<keyword evidence="2" id="KW-1185">Reference proteome</keyword>
<dbReference type="EMBL" id="JAQHRD010000005">
    <property type="protein sequence ID" value="KAJ6440272.1"/>
    <property type="molecule type" value="Genomic_DNA"/>
</dbReference>
<proteinExistence type="predicted"/>
<gene>
    <name evidence="1" type="ORF">O9K51_06062</name>
</gene>
<dbReference type="Proteomes" id="UP001163105">
    <property type="component" value="Unassembled WGS sequence"/>
</dbReference>
<comment type="caution">
    <text evidence="1">The sequence shown here is derived from an EMBL/GenBank/DDBJ whole genome shotgun (WGS) entry which is preliminary data.</text>
</comment>
<reference evidence="1" key="1">
    <citation type="submission" date="2023-01" db="EMBL/GenBank/DDBJ databases">
        <title>The growth and conidiation of Purpureocillium lavendulum are regulated by nitrogen source and histone H3K14 acetylation.</title>
        <authorList>
            <person name="Tang P."/>
            <person name="Han J."/>
            <person name="Zhang C."/>
            <person name="Tang P."/>
            <person name="Qi F."/>
            <person name="Zhang K."/>
            <person name="Liang L."/>
        </authorList>
    </citation>
    <scope>NUCLEOTIDE SEQUENCE</scope>
    <source>
        <strain evidence="1">YMF1.00683</strain>
    </source>
</reference>
<accession>A0AB34FMA5</accession>
<evidence type="ECO:0000313" key="1">
    <source>
        <dbReference type="EMBL" id="KAJ6440272.1"/>
    </source>
</evidence>
<name>A0AB34FMA5_9HYPO</name>